<protein>
    <submittedName>
        <fullName evidence="1">Uncharacterized protein</fullName>
    </submittedName>
</protein>
<gene>
    <name evidence="1" type="ordered locus">CHU_2271</name>
</gene>
<dbReference type="Proteomes" id="UP000001822">
    <property type="component" value="Chromosome"/>
</dbReference>
<keyword evidence="2" id="KW-1185">Reference proteome</keyword>
<dbReference type="AlphaFoldDB" id="A0A6N4STI2"/>
<dbReference type="KEGG" id="chu:CHU_2271"/>
<evidence type="ECO:0000313" key="2">
    <source>
        <dbReference type="Proteomes" id="UP000001822"/>
    </source>
</evidence>
<name>A0A6N4STI2_CYTH3</name>
<accession>A0A6N4STI2</accession>
<proteinExistence type="predicted"/>
<sequence>MAALLRGTIGIAFAFGFNQKTIKILMFRIYIVILSIFCFSCIEKQEYSEIILGDDTASVYPSQTGSDNINDIETIYIPQKMPADIFCDLDGDGKNDTIGLRLDAHISKYGLVIQYAAGRCDTLGMGKAFLDRGFNDFNWAGIMEVAPKGEFYWNYANYDDPDISRDQIKDEDKITLTRAGIFLHADESCGGGVIYLNDDQTYAWMQQE</sequence>
<organism evidence="1 2">
    <name type="scientific">Cytophaga hutchinsonii (strain ATCC 33406 / DSM 1761 / CIP 103989 / NBRC 15051 / NCIMB 9469 / D465)</name>
    <dbReference type="NCBI Taxonomy" id="269798"/>
    <lineage>
        <taxon>Bacteria</taxon>
        <taxon>Pseudomonadati</taxon>
        <taxon>Bacteroidota</taxon>
        <taxon>Cytophagia</taxon>
        <taxon>Cytophagales</taxon>
        <taxon>Cytophagaceae</taxon>
        <taxon>Cytophaga</taxon>
    </lineage>
</organism>
<dbReference type="EMBL" id="CP000383">
    <property type="protein sequence ID" value="ABG59533.1"/>
    <property type="molecule type" value="Genomic_DNA"/>
</dbReference>
<evidence type="ECO:0000313" key="1">
    <source>
        <dbReference type="EMBL" id="ABG59533.1"/>
    </source>
</evidence>
<reference evidence="1 2" key="1">
    <citation type="journal article" date="2007" name="Appl. Environ. Microbiol.">
        <title>Genome sequence of the cellulolytic gliding bacterium Cytophaga hutchinsonii.</title>
        <authorList>
            <person name="Xie G."/>
            <person name="Bruce D.C."/>
            <person name="Challacombe J.F."/>
            <person name="Chertkov O."/>
            <person name="Detter J.C."/>
            <person name="Gilna P."/>
            <person name="Han C.S."/>
            <person name="Lucas S."/>
            <person name="Misra M."/>
            <person name="Myers G.L."/>
            <person name="Richardson P."/>
            <person name="Tapia R."/>
            <person name="Thayer N."/>
            <person name="Thompson L.S."/>
            <person name="Brettin T.S."/>
            <person name="Henrissat B."/>
            <person name="Wilson D.B."/>
            <person name="McBride M.J."/>
        </authorList>
    </citation>
    <scope>NUCLEOTIDE SEQUENCE [LARGE SCALE GENOMIC DNA]</scope>
    <source>
        <strain evidence="2">ATCC 33406 / DSM 1761 / CIP 103989 / NBRC 15051 / NCIMB 9469 / D465</strain>
    </source>
</reference>